<feature type="binding site" evidence="7">
    <location>
        <position position="34"/>
    </location>
    <ligand>
        <name>substrate</name>
    </ligand>
</feature>
<feature type="binding site" evidence="7">
    <location>
        <position position="81"/>
    </location>
    <ligand>
        <name>substrate</name>
    </ligand>
</feature>
<dbReference type="CDD" id="cd00464">
    <property type="entry name" value="SK"/>
    <property type="match status" value="1"/>
</dbReference>
<evidence type="ECO:0000256" key="6">
    <source>
        <dbReference type="ARBA" id="ARBA00023141"/>
    </source>
</evidence>
<keyword evidence="3 7" id="KW-0547">Nucleotide-binding</keyword>
<sequence>MKSNIVLIGFMGVGKGRTARALAEKTGMFAVDCDDLIESFSNMKVREIFSEFGEPRFRELEQQVAVWLQKQVRNTIISTGGGFFNVPNIRKIGKVVYLHADFNQILETIYAHPNAKKKIKKRPLLNDLAKARTLHESRLPLYRNVADIEIQVGGKTVEQISNAIIKKARLK</sequence>
<protein>
    <recommendedName>
        <fullName evidence="7">Shikimate kinase</fullName>
        <shortName evidence="7">SK</shortName>
        <ecNumber evidence="7">2.7.1.71</ecNumber>
    </recommendedName>
</protein>
<dbReference type="PATRIC" id="fig|1167006.5.peg.3437"/>
<evidence type="ECO:0000256" key="1">
    <source>
        <dbReference type="ARBA" id="ARBA00022605"/>
    </source>
</evidence>
<evidence type="ECO:0000256" key="4">
    <source>
        <dbReference type="ARBA" id="ARBA00022777"/>
    </source>
</evidence>
<comment type="catalytic activity">
    <reaction evidence="7">
        <text>shikimate + ATP = 3-phosphoshikimate + ADP + H(+)</text>
        <dbReference type="Rhea" id="RHEA:13121"/>
        <dbReference type="ChEBI" id="CHEBI:15378"/>
        <dbReference type="ChEBI" id="CHEBI:30616"/>
        <dbReference type="ChEBI" id="CHEBI:36208"/>
        <dbReference type="ChEBI" id="CHEBI:145989"/>
        <dbReference type="ChEBI" id="CHEBI:456216"/>
        <dbReference type="EC" id="2.7.1.71"/>
    </reaction>
</comment>
<dbReference type="InterPro" id="IPR027417">
    <property type="entry name" value="P-loop_NTPase"/>
</dbReference>
<comment type="similarity">
    <text evidence="7">Belongs to the shikimate kinase family.</text>
</comment>
<dbReference type="RefSeq" id="WP_015405398.1">
    <property type="nucleotide sequence ID" value="NC_020304.1"/>
</dbReference>
<dbReference type="PANTHER" id="PTHR21087">
    <property type="entry name" value="SHIKIMATE KINASE"/>
    <property type="match status" value="1"/>
</dbReference>
<name>M1NJG8_DESSD</name>
<dbReference type="PANTHER" id="PTHR21087:SF16">
    <property type="entry name" value="SHIKIMATE KINASE 1, CHLOROPLASTIC"/>
    <property type="match status" value="1"/>
</dbReference>
<feature type="binding site" evidence="7">
    <location>
        <position position="138"/>
    </location>
    <ligand>
        <name>substrate</name>
    </ligand>
</feature>
<dbReference type="InterPro" id="IPR000623">
    <property type="entry name" value="Shikimate_kinase/TSH1"/>
</dbReference>
<accession>M1NJG8</accession>
<keyword evidence="7" id="KW-0479">Metal-binding</keyword>
<dbReference type="GO" id="GO:0005524">
    <property type="term" value="F:ATP binding"/>
    <property type="evidence" value="ECO:0007669"/>
    <property type="project" value="UniProtKB-UniRule"/>
</dbReference>
<evidence type="ECO:0000313" key="8">
    <source>
        <dbReference type="EMBL" id="AGF79714.1"/>
    </source>
</evidence>
<dbReference type="eggNOG" id="COG0703">
    <property type="taxonomic scope" value="Bacteria"/>
</dbReference>
<comment type="pathway">
    <text evidence="7">Metabolic intermediate biosynthesis; chorismate biosynthesis; chorismate from D-erythrose 4-phosphate and phosphoenolpyruvate: step 5/7.</text>
</comment>
<dbReference type="HOGENOM" id="CLU_057607_4_0_7"/>
<evidence type="ECO:0000313" key="9">
    <source>
        <dbReference type="Proteomes" id="UP000011721"/>
    </source>
</evidence>
<evidence type="ECO:0000256" key="2">
    <source>
        <dbReference type="ARBA" id="ARBA00022679"/>
    </source>
</evidence>
<comment type="subunit">
    <text evidence="7">Monomer.</text>
</comment>
<keyword evidence="7" id="KW-0963">Cytoplasm</keyword>
<keyword evidence="4 7" id="KW-0418">Kinase</keyword>
<dbReference type="GO" id="GO:0005829">
    <property type="term" value="C:cytosol"/>
    <property type="evidence" value="ECO:0007669"/>
    <property type="project" value="TreeGrafter"/>
</dbReference>
<dbReference type="OrthoDB" id="9806583at2"/>
<keyword evidence="6 7" id="KW-0057">Aromatic amino acid biosynthesis</keyword>
<evidence type="ECO:0000256" key="5">
    <source>
        <dbReference type="ARBA" id="ARBA00022840"/>
    </source>
</evidence>
<keyword evidence="2 7" id="KW-0808">Transferase</keyword>
<gene>
    <name evidence="7" type="primary">aroK</name>
    <name evidence="8" type="ordered locus">UWK_03187</name>
</gene>
<comment type="cofactor">
    <cofactor evidence="7">
        <name>Mg(2+)</name>
        <dbReference type="ChEBI" id="CHEBI:18420"/>
    </cofactor>
    <text evidence="7">Binds 1 Mg(2+) ion per subunit.</text>
</comment>
<dbReference type="KEGG" id="dsf:UWK_03187"/>
<dbReference type="HAMAP" id="MF_00109">
    <property type="entry name" value="Shikimate_kinase"/>
    <property type="match status" value="1"/>
</dbReference>
<keyword evidence="5 7" id="KW-0067">ATP-binding</keyword>
<evidence type="ECO:0000256" key="3">
    <source>
        <dbReference type="ARBA" id="ARBA00022741"/>
    </source>
</evidence>
<comment type="subcellular location">
    <subcellularLocation>
        <location evidence="7">Cytoplasm</location>
    </subcellularLocation>
</comment>
<dbReference type="Proteomes" id="UP000011721">
    <property type="component" value="Chromosome"/>
</dbReference>
<feature type="binding site" evidence="7">
    <location>
        <position position="122"/>
    </location>
    <ligand>
        <name>ATP</name>
        <dbReference type="ChEBI" id="CHEBI:30616"/>
    </ligand>
</feature>
<keyword evidence="9" id="KW-1185">Reference proteome</keyword>
<dbReference type="Gene3D" id="3.40.50.300">
    <property type="entry name" value="P-loop containing nucleotide triphosphate hydrolases"/>
    <property type="match status" value="1"/>
</dbReference>
<dbReference type="UniPathway" id="UPA00053">
    <property type="reaction ID" value="UER00088"/>
</dbReference>
<organism evidence="8 9">
    <name type="scientific">Desulfocapsa sulfexigens (strain DSM 10523 / SB164P1)</name>
    <dbReference type="NCBI Taxonomy" id="1167006"/>
    <lineage>
        <taxon>Bacteria</taxon>
        <taxon>Pseudomonadati</taxon>
        <taxon>Thermodesulfobacteriota</taxon>
        <taxon>Desulfobulbia</taxon>
        <taxon>Desulfobulbales</taxon>
        <taxon>Desulfocapsaceae</taxon>
        <taxon>Desulfocapsa</taxon>
    </lineage>
</organism>
<feature type="binding site" evidence="7">
    <location>
        <begin position="12"/>
        <end position="17"/>
    </location>
    <ligand>
        <name>ATP</name>
        <dbReference type="ChEBI" id="CHEBI:30616"/>
    </ligand>
</feature>
<dbReference type="GO" id="GO:0009423">
    <property type="term" value="P:chorismate biosynthetic process"/>
    <property type="evidence" value="ECO:0007669"/>
    <property type="project" value="UniProtKB-UniRule"/>
</dbReference>
<feature type="binding site" evidence="7">
    <location>
        <position position="58"/>
    </location>
    <ligand>
        <name>substrate</name>
    </ligand>
</feature>
<dbReference type="GO" id="GO:0000287">
    <property type="term" value="F:magnesium ion binding"/>
    <property type="evidence" value="ECO:0007669"/>
    <property type="project" value="UniProtKB-UniRule"/>
</dbReference>
<dbReference type="AlphaFoldDB" id="M1NJG8"/>
<dbReference type="PRINTS" id="PR01100">
    <property type="entry name" value="SHIKIMTKNASE"/>
</dbReference>
<keyword evidence="1 7" id="KW-0028">Amino-acid biosynthesis</keyword>
<dbReference type="SUPFAM" id="SSF52540">
    <property type="entry name" value="P-loop containing nucleoside triphosphate hydrolases"/>
    <property type="match status" value="1"/>
</dbReference>
<dbReference type="Pfam" id="PF01202">
    <property type="entry name" value="SKI"/>
    <property type="match status" value="1"/>
</dbReference>
<dbReference type="EMBL" id="CP003985">
    <property type="protein sequence ID" value="AGF79714.1"/>
    <property type="molecule type" value="Genomic_DNA"/>
</dbReference>
<dbReference type="InterPro" id="IPR031322">
    <property type="entry name" value="Shikimate/glucono_kinase"/>
</dbReference>
<evidence type="ECO:0000256" key="7">
    <source>
        <dbReference type="HAMAP-Rule" id="MF_00109"/>
    </source>
</evidence>
<dbReference type="GO" id="GO:0004765">
    <property type="term" value="F:shikimate kinase activity"/>
    <property type="evidence" value="ECO:0007669"/>
    <property type="project" value="UniProtKB-UniRule"/>
</dbReference>
<reference evidence="9" key="1">
    <citation type="journal article" date="2013" name="Stand. Genomic Sci.">
        <title>Complete genome sequence of Desulfocapsa sulfexigens, a marine deltaproteobacterium specialized in disproportionating inorganic sulfur compounds.</title>
        <authorList>
            <person name="Finster K.W."/>
            <person name="Kjeldsen K.U."/>
            <person name="Kube M."/>
            <person name="Reinhardt R."/>
            <person name="Mussmann M."/>
            <person name="Amann R."/>
            <person name="Schreiber L."/>
        </authorList>
    </citation>
    <scope>NUCLEOTIDE SEQUENCE [LARGE SCALE GENOMIC DNA]</scope>
    <source>
        <strain evidence="9">DSM 10523 / SB164P1</strain>
    </source>
</reference>
<dbReference type="GO" id="GO:0008652">
    <property type="term" value="P:amino acid biosynthetic process"/>
    <property type="evidence" value="ECO:0007669"/>
    <property type="project" value="UniProtKB-KW"/>
</dbReference>
<dbReference type="GO" id="GO:0009073">
    <property type="term" value="P:aromatic amino acid family biosynthetic process"/>
    <property type="evidence" value="ECO:0007669"/>
    <property type="project" value="UniProtKB-KW"/>
</dbReference>
<comment type="function">
    <text evidence="7">Catalyzes the specific phosphorylation of the 3-hydroxyl group of shikimic acid using ATP as a cosubstrate.</text>
</comment>
<dbReference type="EC" id="2.7.1.71" evidence="7"/>
<dbReference type="STRING" id="1167006.UWK_03187"/>
<comment type="caution">
    <text evidence="7">Lacks conserved residue(s) required for the propagation of feature annotation.</text>
</comment>
<proteinExistence type="inferred from homology"/>
<keyword evidence="7" id="KW-0460">Magnesium</keyword>